<evidence type="ECO:0000313" key="2">
    <source>
        <dbReference type="EMBL" id="KXO07788.1"/>
    </source>
</evidence>
<protein>
    <submittedName>
        <fullName evidence="2">Oxidoreductase</fullName>
    </submittedName>
</protein>
<accession>A0A137S5S5</accession>
<sequence length="230" mass="24955">MNVLVLGATGLTGRLVVEKLLKRSGVTSVVVPVRRSLGIDSPKLVEHVVDFEALESRADIFKVDALVCCLGTTIKKAGSQEAFRKVDYEYAYRAAKLAKAGGVNRLILMSAIGASSRSTVFYSRVKGELEDAVRGLGFDYLSIYHPSLLLGDRKEHRTGEAIGMAVMPLANRALIGPLQKYRAIEAETVAEAMVNDLMESDNGKGARPVVVVWEYDDIRSLARGIQASCP</sequence>
<evidence type="ECO:0000259" key="1">
    <source>
        <dbReference type="Pfam" id="PF13460"/>
    </source>
</evidence>
<proteinExistence type="predicted"/>
<dbReference type="SUPFAM" id="SSF51735">
    <property type="entry name" value="NAD(P)-binding Rossmann-fold domains"/>
    <property type="match status" value="1"/>
</dbReference>
<name>A0A137S5S5_9GAMM</name>
<dbReference type="RefSeq" id="WP_058092203.1">
    <property type="nucleotide sequence ID" value="NZ_LOCO01000020.1"/>
</dbReference>
<dbReference type="EMBL" id="LOCO01000020">
    <property type="protein sequence ID" value="KXO07788.1"/>
    <property type="molecule type" value="Genomic_DNA"/>
</dbReference>
<dbReference type="PATRIC" id="fig|1306954.6.peg.1709"/>
<dbReference type="Proteomes" id="UP000070282">
    <property type="component" value="Unassembled WGS sequence"/>
</dbReference>
<keyword evidence="3" id="KW-1185">Reference proteome</keyword>
<organism evidence="2 3">
    <name type="scientific">Marinobacter excellens LAMA 842</name>
    <dbReference type="NCBI Taxonomy" id="1306954"/>
    <lineage>
        <taxon>Bacteria</taxon>
        <taxon>Pseudomonadati</taxon>
        <taxon>Pseudomonadota</taxon>
        <taxon>Gammaproteobacteria</taxon>
        <taxon>Pseudomonadales</taxon>
        <taxon>Marinobacteraceae</taxon>
        <taxon>Marinobacter</taxon>
    </lineage>
</organism>
<dbReference type="InterPro" id="IPR016040">
    <property type="entry name" value="NAD(P)-bd_dom"/>
</dbReference>
<comment type="caution">
    <text evidence="2">The sequence shown here is derived from an EMBL/GenBank/DDBJ whole genome shotgun (WGS) entry which is preliminary data.</text>
</comment>
<dbReference type="AlphaFoldDB" id="A0A137S5S5"/>
<dbReference type="PANTHER" id="PTHR14097">
    <property type="entry name" value="OXIDOREDUCTASE HTATIP2"/>
    <property type="match status" value="1"/>
</dbReference>
<dbReference type="Pfam" id="PF13460">
    <property type="entry name" value="NAD_binding_10"/>
    <property type="match status" value="1"/>
</dbReference>
<dbReference type="InterPro" id="IPR036291">
    <property type="entry name" value="NAD(P)-bd_dom_sf"/>
</dbReference>
<reference evidence="3" key="1">
    <citation type="submission" date="2015-12" db="EMBL/GenBank/DDBJ databases">
        <authorList>
            <person name="Lima A."/>
            <person name="Farahani Zayas N."/>
            <person name="Castro Da Silva M.A."/>
            <person name="Cabral A."/>
            <person name="Pessatti M.L."/>
        </authorList>
    </citation>
    <scope>NUCLEOTIDE SEQUENCE [LARGE SCALE GENOMIC DNA]</scope>
    <source>
        <strain evidence="3">LAMA 842</strain>
    </source>
</reference>
<evidence type="ECO:0000313" key="3">
    <source>
        <dbReference type="Proteomes" id="UP000070282"/>
    </source>
</evidence>
<feature type="domain" description="NAD(P)-binding" evidence="1">
    <location>
        <begin position="7"/>
        <end position="159"/>
    </location>
</feature>
<gene>
    <name evidence="2" type="ORF">J122_3140</name>
</gene>
<dbReference type="Gene3D" id="3.40.50.720">
    <property type="entry name" value="NAD(P)-binding Rossmann-like Domain"/>
    <property type="match status" value="1"/>
</dbReference>
<dbReference type="PANTHER" id="PTHR14097:SF7">
    <property type="entry name" value="OXIDOREDUCTASE HTATIP2"/>
    <property type="match status" value="1"/>
</dbReference>